<reference evidence="1" key="1">
    <citation type="journal article" date="2021" name="PeerJ">
        <title>Extensive microbial diversity within the chicken gut microbiome revealed by metagenomics and culture.</title>
        <authorList>
            <person name="Gilroy R."/>
            <person name="Ravi A."/>
            <person name="Getino M."/>
            <person name="Pursley I."/>
            <person name="Horton D.L."/>
            <person name="Alikhan N.F."/>
            <person name="Baker D."/>
            <person name="Gharbi K."/>
            <person name="Hall N."/>
            <person name="Watson M."/>
            <person name="Adriaenssens E.M."/>
            <person name="Foster-Nyarko E."/>
            <person name="Jarju S."/>
            <person name="Secka A."/>
            <person name="Antonio M."/>
            <person name="Oren A."/>
            <person name="Chaudhuri R.R."/>
            <person name="La Ragione R."/>
            <person name="Hildebrand F."/>
            <person name="Pallen M.J."/>
        </authorList>
    </citation>
    <scope>NUCLEOTIDE SEQUENCE</scope>
    <source>
        <strain evidence="1">ChiHjej12B11-24981</strain>
    </source>
</reference>
<evidence type="ECO:0000313" key="1">
    <source>
        <dbReference type="EMBL" id="HIZ01248.1"/>
    </source>
</evidence>
<comment type="caution">
    <text evidence="1">The sequence shown here is derived from an EMBL/GenBank/DDBJ whole genome shotgun (WGS) entry which is preliminary data.</text>
</comment>
<name>A0A9D2A3K6_9BACE</name>
<gene>
    <name evidence="1" type="ORF">H9819_03220</name>
</gene>
<protein>
    <submittedName>
        <fullName evidence="1">Uncharacterized protein</fullName>
    </submittedName>
</protein>
<sequence>MNKIQKITDENKDFKKGLNVEQINELKGLSSSIIAYTTRVDIFSPLARLLAAQGEYQEAVAVADSCTSQYKLRSLAKKNDYSGYPKDFAYIFKRFDEEGLIRPTGYDGRDNIHAALTYALVCSVSGNESLASQAYEQALEVITGRIEKLDIWMPQEEHNNYMYKQLMNEKIRLALTSPGNTMSRSDMKDLMETYTYGGAMKVIDQKVKEGKINNARVQQIDTQMKDMEKRRDPYAHLNNKDMLNLYGLYALTLYLSEGPDAQRQYMDSLSQQSKKLKSYFKKMSKKMEKHRTELSDREAVIRSLACLAPINQKDESTSERKQKAKEFFRYRDAVKDVYPLEWLWK</sequence>
<dbReference type="AlphaFoldDB" id="A0A9D2A3K6"/>
<evidence type="ECO:0000313" key="2">
    <source>
        <dbReference type="Proteomes" id="UP000824023"/>
    </source>
</evidence>
<reference evidence="1" key="2">
    <citation type="submission" date="2021-04" db="EMBL/GenBank/DDBJ databases">
        <authorList>
            <person name="Gilroy R."/>
        </authorList>
    </citation>
    <scope>NUCLEOTIDE SEQUENCE</scope>
    <source>
        <strain evidence="1">ChiHjej12B11-24981</strain>
    </source>
</reference>
<proteinExistence type="predicted"/>
<dbReference type="Proteomes" id="UP000824023">
    <property type="component" value="Unassembled WGS sequence"/>
</dbReference>
<organism evidence="1 2">
    <name type="scientific">Candidatus Bacteroides merdipullorum</name>
    <dbReference type="NCBI Taxonomy" id="2838474"/>
    <lineage>
        <taxon>Bacteria</taxon>
        <taxon>Pseudomonadati</taxon>
        <taxon>Bacteroidota</taxon>
        <taxon>Bacteroidia</taxon>
        <taxon>Bacteroidales</taxon>
        <taxon>Bacteroidaceae</taxon>
        <taxon>Bacteroides</taxon>
    </lineage>
</organism>
<dbReference type="EMBL" id="DXCK01000047">
    <property type="protein sequence ID" value="HIZ01248.1"/>
    <property type="molecule type" value="Genomic_DNA"/>
</dbReference>
<accession>A0A9D2A3K6</accession>